<sequence>MKHDSHLGSALRVLDSYEGRQPLAAFLKDFFRKHPQMGSRDRRTVSAFVYAAFRLGRALPHASPEDRILTGLFLCETSSVEGLAYFKPEWDARIAAPLDEKLACLEKAGLPVSLSAVFPWPEALSTGVEHLPFARSFLKQPRLYIRVRPQRMPAVVRRLEEQGVAFEQRDDACLAFPNGTRIEQYLPDKSSYEIQDETSQHVRDFFPLFALPAGSWVWDSCAGSGGKSLLLFDRHPELRFCVSDIRPSILKNLRQRFRSAGLRDYESIPADLEKEIPAACRNKDFQLVMADVPCTGSGTWSRTPEQLFFFDPGRLTAFSERQQRIAENVAAVLKPGTGLLYITCSIFRSENESVVERLCERRGLTLLKQEMLKGYERQADSLFVAALTA</sequence>
<dbReference type="Gene3D" id="3.40.50.150">
    <property type="entry name" value="Vaccinia Virus protein VP39"/>
    <property type="match status" value="1"/>
</dbReference>
<feature type="domain" description="SAM-dependent MTase RsmB/NOP-type" evidence="6">
    <location>
        <begin position="114"/>
        <end position="389"/>
    </location>
</feature>
<keyword evidence="3 5" id="KW-0949">S-adenosyl-L-methionine</keyword>
<gene>
    <name evidence="7" type="ORF">GCM10023143_07080</name>
</gene>
<evidence type="ECO:0000256" key="1">
    <source>
        <dbReference type="ARBA" id="ARBA00022603"/>
    </source>
</evidence>
<keyword evidence="2 5" id="KW-0808">Transferase</keyword>
<dbReference type="Proteomes" id="UP001501207">
    <property type="component" value="Unassembled WGS sequence"/>
</dbReference>
<dbReference type="GO" id="GO:0032259">
    <property type="term" value="P:methylation"/>
    <property type="evidence" value="ECO:0007669"/>
    <property type="project" value="UniProtKB-KW"/>
</dbReference>
<feature type="active site" description="Nucleophile" evidence="5">
    <location>
        <position position="344"/>
    </location>
</feature>
<dbReference type="PANTHER" id="PTHR22807">
    <property type="entry name" value="NOP2 YEAST -RELATED NOL1/NOP2/FMU SUN DOMAIN-CONTAINING"/>
    <property type="match status" value="1"/>
</dbReference>
<reference evidence="8" key="1">
    <citation type="journal article" date="2019" name="Int. J. Syst. Evol. Microbiol.">
        <title>The Global Catalogue of Microorganisms (GCM) 10K type strain sequencing project: providing services to taxonomists for standard genome sequencing and annotation.</title>
        <authorList>
            <consortium name="The Broad Institute Genomics Platform"/>
            <consortium name="The Broad Institute Genome Sequencing Center for Infectious Disease"/>
            <person name="Wu L."/>
            <person name="Ma J."/>
        </authorList>
    </citation>
    <scope>NUCLEOTIDE SEQUENCE [LARGE SCALE GENOMIC DNA]</scope>
    <source>
        <strain evidence="8">JCM 17664</strain>
    </source>
</reference>
<proteinExistence type="inferred from homology"/>
<name>A0ABP8FH27_9BACT</name>
<dbReference type="GO" id="GO:0008168">
    <property type="term" value="F:methyltransferase activity"/>
    <property type="evidence" value="ECO:0007669"/>
    <property type="project" value="UniProtKB-KW"/>
</dbReference>
<dbReference type="EMBL" id="BAABFN010000001">
    <property type="protein sequence ID" value="GAA4303535.1"/>
    <property type="molecule type" value="Genomic_DNA"/>
</dbReference>
<comment type="caution">
    <text evidence="7">The sequence shown here is derived from an EMBL/GenBank/DDBJ whole genome shotgun (WGS) entry which is preliminary data.</text>
</comment>
<dbReference type="InterPro" id="IPR049560">
    <property type="entry name" value="MeTrfase_RsmB-F_NOP2_cat"/>
</dbReference>
<evidence type="ECO:0000256" key="2">
    <source>
        <dbReference type="ARBA" id="ARBA00022679"/>
    </source>
</evidence>
<dbReference type="SUPFAM" id="SSF53335">
    <property type="entry name" value="S-adenosyl-L-methionine-dependent methyltransferases"/>
    <property type="match status" value="1"/>
</dbReference>
<keyword evidence="4 5" id="KW-0694">RNA-binding</keyword>
<evidence type="ECO:0000313" key="8">
    <source>
        <dbReference type="Proteomes" id="UP001501207"/>
    </source>
</evidence>
<comment type="similarity">
    <text evidence="5">Belongs to the class I-like SAM-binding methyltransferase superfamily. RsmB/NOP family.</text>
</comment>
<dbReference type="RefSeq" id="WP_344975437.1">
    <property type="nucleotide sequence ID" value="NZ_BAABFN010000001.1"/>
</dbReference>
<evidence type="ECO:0000256" key="4">
    <source>
        <dbReference type="ARBA" id="ARBA00022884"/>
    </source>
</evidence>
<comment type="caution">
    <text evidence="5">Lacks conserved residue(s) required for the propagation of feature annotation.</text>
</comment>
<evidence type="ECO:0000313" key="7">
    <source>
        <dbReference type="EMBL" id="GAA4303535.1"/>
    </source>
</evidence>
<dbReference type="InterPro" id="IPR023267">
    <property type="entry name" value="RCMT"/>
</dbReference>
<protein>
    <submittedName>
        <fullName evidence="7">RsmB/NOP family class I SAM-dependent RNA methyltransferase</fullName>
    </submittedName>
</protein>
<dbReference type="PRINTS" id="PR02008">
    <property type="entry name" value="RCMTFAMILY"/>
</dbReference>
<accession>A0ABP8FH27</accession>
<dbReference type="Pfam" id="PF01189">
    <property type="entry name" value="Methyltr_RsmB-F"/>
    <property type="match status" value="1"/>
</dbReference>
<dbReference type="CDD" id="cd02440">
    <property type="entry name" value="AdoMet_MTases"/>
    <property type="match status" value="1"/>
</dbReference>
<dbReference type="PANTHER" id="PTHR22807:SF53">
    <property type="entry name" value="RIBOSOMAL RNA SMALL SUBUNIT METHYLTRANSFERASE B-RELATED"/>
    <property type="match status" value="1"/>
</dbReference>
<evidence type="ECO:0000256" key="5">
    <source>
        <dbReference type="PROSITE-ProRule" id="PRU01023"/>
    </source>
</evidence>
<keyword evidence="8" id="KW-1185">Reference proteome</keyword>
<feature type="binding site" evidence="5">
    <location>
        <position position="244"/>
    </location>
    <ligand>
        <name>S-adenosyl-L-methionine</name>
        <dbReference type="ChEBI" id="CHEBI:59789"/>
    </ligand>
</feature>
<feature type="binding site" evidence="5">
    <location>
        <position position="271"/>
    </location>
    <ligand>
        <name>S-adenosyl-L-methionine</name>
        <dbReference type="ChEBI" id="CHEBI:59789"/>
    </ligand>
</feature>
<keyword evidence="1 5" id="KW-0489">Methyltransferase</keyword>
<dbReference type="InterPro" id="IPR029063">
    <property type="entry name" value="SAM-dependent_MTases_sf"/>
</dbReference>
<evidence type="ECO:0000259" key="6">
    <source>
        <dbReference type="PROSITE" id="PS51686"/>
    </source>
</evidence>
<dbReference type="PROSITE" id="PS51686">
    <property type="entry name" value="SAM_MT_RSMB_NOP"/>
    <property type="match status" value="1"/>
</dbReference>
<evidence type="ECO:0000256" key="3">
    <source>
        <dbReference type="ARBA" id="ARBA00022691"/>
    </source>
</evidence>
<organism evidence="7 8">
    <name type="scientific">Compostibacter hankyongensis</name>
    <dbReference type="NCBI Taxonomy" id="1007089"/>
    <lineage>
        <taxon>Bacteria</taxon>
        <taxon>Pseudomonadati</taxon>
        <taxon>Bacteroidota</taxon>
        <taxon>Chitinophagia</taxon>
        <taxon>Chitinophagales</taxon>
        <taxon>Chitinophagaceae</taxon>
        <taxon>Compostibacter</taxon>
    </lineage>
</organism>
<dbReference type="InterPro" id="IPR001678">
    <property type="entry name" value="MeTrfase_RsmB-F_NOP2_dom"/>
</dbReference>
<feature type="binding site" evidence="5">
    <location>
        <position position="291"/>
    </location>
    <ligand>
        <name>S-adenosyl-L-methionine</name>
        <dbReference type="ChEBI" id="CHEBI:59789"/>
    </ligand>
</feature>